<sequence length="77" mass="8873">DVSFSNKGSSSTYANLIILYNWLRLAYYSCITKAFSDYGIKNQKKFPNQTSEKDLIKPYSTGISRLQKNKKNNFSFS</sequence>
<evidence type="ECO:0000313" key="1">
    <source>
        <dbReference type="EMBL" id="SVE42491.1"/>
    </source>
</evidence>
<feature type="non-terminal residue" evidence="1">
    <location>
        <position position="1"/>
    </location>
</feature>
<dbReference type="EMBL" id="UINC01216379">
    <property type="protein sequence ID" value="SVE42491.1"/>
    <property type="molecule type" value="Genomic_DNA"/>
</dbReference>
<reference evidence="1" key="1">
    <citation type="submission" date="2018-05" db="EMBL/GenBank/DDBJ databases">
        <authorList>
            <person name="Lanie J.A."/>
            <person name="Ng W.-L."/>
            <person name="Kazmierczak K.M."/>
            <person name="Andrzejewski T.M."/>
            <person name="Davidsen T.M."/>
            <person name="Wayne K.J."/>
            <person name="Tettelin H."/>
            <person name="Glass J.I."/>
            <person name="Rusch D."/>
            <person name="Podicherti R."/>
            <person name="Tsui H.-C.T."/>
            <person name="Winkler M.E."/>
        </authorList>
    </citation>
    <scope>NUCLEOTIDE SEQUENCE</scope>
</reference>
<gene>
    <name evidence="1" type="ORF">METZ01_LOCUS495345</name>
</gene>
<name>A0A383DDN7_9ZZZZ</name>
<dbReference type="AlphaFoldDB" id="A0A383DDN7"/>
<proteinExistence type="predicted"/>
<organism evidence="1">
    <name type="scientific">marine metagenome</name>
    <dbReference type="NCBI Taxonomy" id="408172"/>
    <lineage>
        <taxon>unclassified sequences</taxon>
        <taxon>metagenomes</taxon>
        <taxon>ecological metagenomes</taxon>
    </lineage>
</organism>
<accession>A0A383DDN7</accession>
<protein>
    <submittedName>
        <fullName evidence="1">Uncharacterized protein</fullName>
    </submittedName>
</protein>